<comment type="function">
    <text evidence="5">Involved in the third step of the chorismate pathway, which leads to the biosynthesis of aromatic amino acids. Catalyzes the cis-dehydration of 3-dehydroquinate (DHQ) and introduces the first double bond of the aromatic ring to yield 3-dehydroshikimate.</text>
</comment>
<dbReference type="AlphaFoldDB" id="A0AAW9HKY9"/>
<evidence type="ECO:0000256" key="5">
    <source>
        <dbReference type="HAMAP-Rule" id="MF_00214"/>
    </source>
</evidence>
<evidence type="ECO:0000256" key="1">
    <source>
        <dbReference type="ARBA" id="ARBA00001864"/>
    </source>
</evidence>
<name>A0AAW9HKY9_9ACTO</name>
<organism evidence="6 9">
    <name type="scientific">Actinotignum timonense</name>
    <dbReference type="NCBI Taxonomy" id="1870995"/>
    <lineage>
        <taxon>Bacteria</taxon>
        <taxon>Bacillati</taxon>
        <taxon>Actinomycetota</taxon>
        <taxon>Actinomycetes</taxon>
        <taxon>Actinomycetales</taxon>
        <taxon>Actinomycetaceae</taxon>
        <taxon>Actinotignum</taxon>
    </lineage>
</organism>
<sequence>MPTVKIKDVTFGSGPTKILVSITPANGDELRTQVAKLPKHDIDVLEWRVDFLEDLATLTEVGTLLRKSTNLPILGTFRSAAEGGQKAIMPDDYGPLVIRLIQSGLVDAVDAELFRTGAWTERIIQEAARAQIPVIGSYHDFRSTPPEDEIVNRLRLLQVHGASIAKIAVTPAHPGDVVTVLNATYRASQELHVPLITIAMGALGTMSRITSAIFGSAGTWGQAGQATAAGQIALAELRPVVDAISAWSSAPDTWEKPAQVSEAVLPED</sequence>
<keyword evidence="4 5" id="KW-0704">Schiff base</keyword>
<feature type="binding site" evidence="5">
    <location>
        <position position="208"/>
    </location>
    <ligand>
        <name>3-dehydroquinate</name>
        <dbReference type="ChEBI" id="CHEBI:32364"/>
    </ligand>
</feature>
<dbReference type="NCBIfam" id="TIGR01093">
    <property type="entry name" value="aroD"/>
    <property type="match status" value="1"/>
</dbReference>
<proteinExistence type="inferred from homology"/>
<comment type="pathway">
    <text evidence="5">Metabolic intermediate biosynthesis; chorismate biosynthesis; chorismate from D-erythrose 4-phosphate and phosphoenolpyruvate: step 3/7.</text>
</comment>
<dbReference type="Pfam" id="PF01487">
    <property type="entry name" value="DHquinase_I"/>
    <property type="match status" value="1"/>
</dbReference>
<evidence type="ECO:0000256" key="2">
    <source>
        <dbReference type="ARBA" id="ARBA00023141"/>
    </source>
</evidence>
<dbReference type="EMBL" id="JAWNFY010000009">
    <property type="protein sequence ID" value="MDY5146241.1"/>
    <property type="molecule type" value="Genomic_DNA"/>
</dbReference>
<comment type="catalytic activity">
    <reaction evidence="1 5">
        <text>3-dehydroquinate = 3-dehydroshikimate + H2O</text>
        <dbReference type="Rhea" id="RHEA:21096"/>
        <dbReference type="ChEBI" id="CHEBI:15377"/>
        <dbReference type="ChEBI" id="CHEBI:16630"/>
        <dbReference type="ChEBI" id="CHEBI:32364"/>
        <dbReference type="EC" id="4.2.1.10"/>
    </reaction>
</comment>
<keyword evidence="2 5" id="KW-0057">Aromatic amino acid biosynthesis</keyword>
<dbReference type="GO" id="GO:0008652">
    <property type="term" value="P:amino acid biosynthetic process"/>
    <property type="evidence" value="ECO:0007669"/>
    <property type="project" value="UniProtKB-KW"/>
</dbReference>
<evidence type="ECO:0000313" key="9">
    <source>
        <dbReference type="Proteomes" id="UP001288320"/>
    </source>
</evidence>
<accession>A0AAW9HKY9</accession>
<comment type="subunit">
    <text evidence="5">Homodimer.</text>
</comment>
<dbReference type="Proteomes" id="UP001284901">
    <property type="component" value="Unassembled WGS sequence"/>
</dbReference>
<feature type="binding site" evidence="5">
    <location>
        <position position="227"/>
    </location>
    <ligand>
        <name>3-dehydroquinate</name>
        <dbReference type="ChEBI" id="CHEBI:32364"/>
    </ligand>
</feature>
<dbReference type="InterPro" id="IPR013785">
    <property type="entry name" value="Aldolase_TIM"/>
</dbReference>
<evidence type="ECO:0000313" key="6">
    <source>
        <dbReference type="EMBL" id="MDY5140142.1"/>
    </source>
</evidence>
<comment type="similarity">
    <text evidence="5">Belongs to the type-I 3-dehydroquinase family.</text>
</comment>
<comment type="caution">
    <text evidence="6">The sequence shown here is derived from an EMBL/GenBank/DDBJ whole genome shotgun (WGS) entry which is preliminary data.</text>
</comment>
<dbReference type="GO" id="GO:0046279">
    <property type="term" value="P:3,4-dihydroxybenzoate biosynthetic process"/>
    <property type="evidence" value="ECO:0007669"/>
    <property type="project" value="TreeGrafter"/>
</dbReference>
<dbReference type="CDD" id="cd00502">
    <property type="entry name" value="DHQase_I"/>
    <property type="match status" value="1"/>
</dbReference>
<feature type="active site" description="Proton donor/acceptor" evidence="5">
    <location>
        <position position="139"/>
    </location>
</feature>
<dbReference type="HAMAP" id="MF_00214">
    <property type="entry name" value="AroD"/>
    <property type="match status" value="1"/>
</dbReference>
<dbReference type="Proteomes" id="UP001288320">
    <property type="component" value="Unassembled WGS sequence"/>
</dbReference>
<dbReference type="Gene3D" id="3.20.20.70">
    <property type="entry name" value="Aldolase class I"/>
    <property type="match status" value="1"/>
</dbReference>
<feature type="active site" description="Schiff-base intermediate with substrate" evidence="5">
    <location>
        <position position="166"/>
    </location>
</feature>
<gene>
    <name evidence="5 6" type="primary">aroD</name>
    <name evidence="6" type="ORF">R6G74_02260</name>
    <name evidence="7" type="ORF">R6P33_04290</name>
</gene>
<keyword evidence="8" id="KW-1185">Reference proteome</keyword>
<evidence type="ECO:0000313" key="7">
    <source>
        <dbReference type="EMBL" id="MDY5146241.1"/>
    </source>
</evidence>
<dbReference type="GeneID" id="92813617"/>
<dbReference type="RefSeq" id="WP_087069885.1">
    <property type="nucleotide sequence ID" value="NZ_CAUPFC010000004.1"/>
</dbReference>
<feature type="binding site" evidence="5">
    <location>
        <position position="231"/>
    </location>
    <ligand>
        <name>3-dehydroquinate</name>
        <dbReference type="ChEBI" id="CHEBI:32364"/>
    </ligand>
</feature>
<dbReference type="GO" id="GO:0009073">
    <property type="term" value="P:aromatic amino acid family biosynthetic process"/>
    <property type="evidence" value="ECO:0007669"/>
    <property type="project" value="UniProtKB-KW"/>
</dbReference>
<dbReference type="PANTHER" id="PTHR43699:SF1">
    <property type="entry name" value="3-DEHYDROQUINATE DEHYDRATASE"/>
    <property type="match status" value="1"/>
</dbReference>
<protein>
    <recommendedName>
        <fullName evidence="5">3-dehydroquinate dehydratase</fullName>
        <shortName evidence="5">3-dehydroquinase</shortName>
        <ecNumber evidence="5">4.2.1.10</ecNumber>
    </recommendedName>
    <alternativeName>
        <fullName evidence="5">Type I DHQase</fullName>
    </alternativeName>
    <alternativeName>
        <fullName evidence="5">Type I dehydroquinase</fullName>
        <shortName evidence="5">DHQ1</shortName>
    </alternativeName>
</protein>
<evidence type="ECO:0000313" key="8">
    <source>
        <dbReference type="Proteomes" id="UP001284901"/>
    </source>
</evidence>
<dbReference type="EMBL" id="JAWNFV010000003">
    <property type="protein sequence ID" value="MDY5140142.1"/>
    <property type="molecule type" value="Genomic_DNA"/>
</dbReference>
<dbReference type="GO" id="GO:0009423">
    <property type="term" value="P:chorismate biosynthetic process"/>
    <property type="evidence" value="ECO:0007669"/>
    <property type="project" value="UniProtKB-UniRule"/>
</dbReference>
<dbReference type="EC" id="4.2.1.10" evidence="5"/>
<keyword evidence="5" id="KW-0028">Amino-acid biosynthesis</keyword>
<dbReference type="FunFam" id="3.20.20.70:FF:000047">
    <property type="entry name" value="3-dehydroquinate dehydratase"/>
    <property type="match status" value="1"/>
</dbReference>
<feature type="binding site" evidence="5">
    <location>
        <position position="78"/>
    </location>
    <ligand>
        <name>3-dehydroquinate</name>
        <dbReference type="ChEBI" id="CHEBI:32364"/>
    </ligand>
</feature>
<evidence type="ECO:0000256" key="3">
    <source>
        <dbReference type="ARBA" id="ARBA00023239"/>
    </source>
</evidence>
<feature type="binding site" evidence="5">
    <location>
        <position position="21"/>
    </location>
    <ligand>
        <name>3-dehydroquinate</name>
        <dbReference type="ChEBI" id="CHEBI:32364"/>
    </ligand>
</feature>
<reference evidence="6 8" key="1">
    <citation type="submission" date="2023-10" db="EMBL/GenBank/DDBJ databases">
        <title>Whole Genome based description of the genera Actinobaculum and Actinotignum reveals a complex phylogenetic relationship within the species included in the genus Actinotignum.</title>
        <authorList>
            <person name="Jensen C.S."/>
            <person name="Dargis R."/>
            <person name="Kemp M."/>
            <person name="Christensen J.J."/>
        </authorList>
    </citation>
    <scope>NUCLEOTIDE SEQUENCE</scope>
    <source>
        <strain evidence="7 8">SLA_B089</strain>
        <strain evidence="6">SLA_B245</strain>
    </source>
</reference>
<dbReference type="PANTHER" id="PTHR43699">
    <property type="entry name" value="3-DEHYDROQUINATE DEHYDRATASE"/>
    <property type="match status" value="1"/>
</dbReference>
<evidence type="ECO:0000256" key="4">
    <source>
        <dbReference type="ARBA" id="ARBA00023270"/>
    </source>
</evidence>
<dbReference type="InterPro" id="IPR001381">
    <property type="entry name" value="DHquinase_I"/>
</dbReference>
<dbReference type="SUPFAM" id="SSF51569">
    <property type="entry name" value="Aldolase"/>
    <property type="match status" value="1"/>
</dbReference>
<dbReference type="GO" id="GO:0003855">
    <property type="term" value="F:3-dehydroquinate dehydratase activity"/>
    <property type="evidence" value="ECO:0007669"/>
    <property type="project" value="UniProtKB-UniRule"/>
</dbReference>
<keyword evidence="3 5" id="KW-0456">Lyase</keyword>
<feature type="binding site" evidence="5">
    <location>
        <begin position="46"/>
        <end position="48"/>
    </location>
    <ligand>
        <name>3-dehydroquinate</name>
        <dbReference type="ChEBI" id="CHEBI:32364"/>
    </ligand>
</feature>
<dbReference type="InterPro" id="IPR050146">
    <property type="entry name" value="Type-I_3-dehydroquinase"/>
</dbReference>